<feature type="domain" description="Ribonuclease H1 N-terminal" evidence="2">
    <location>
        <begin position="77"/>
        <end position="117"/>
    </location>
</feature>
<dbReference type="InterPro" id="IPR011320">
    <property type="entry name" value="RNase_H1_N"/>
</dbReference>
<dbReference type="Gene3D" id="3.40.970.10">
    <property type="entry name" value="Ribonuclease H1, N-terminal domain"/>
    <property type="match status" value="1"/>
</dbReference>
<evidence type="ECO:0000313" key="4">
    <source>
        <dbReference type="Proteomes" id="UP001163846"/>
    </source>
</evidence>
<dbReference type="SUPFAM" id="SSF55658">
    <property type="entry name" value="L9 N-domain-like"/>
    <property type="match status" value="1"/>
</dbReference>
<evidence type="ECO:0000259" key="2">
    <source>
        <dbReference type="Pfam" id="PF01693"/>
    </source>
</evidence>
<proteinExistence type="predicted"/>
<dbReference type="Proteomes" id="UP001163846">
    <property type="component" value="Unassembled WGS sequence"/>
</dbReference>
<feature type="compositionally biased region" description="Low complexity" evidence="1">
    <location>
        <begin position="179"/>
        <end position="189"/>
    </location>
</feature>
<evidence type="ECO:0000313" key="3">
    <source>
        <dbReference type="EMBL" id="KAJ3833811.1"/>
    </source>
</evidence>
<feature type="region of interest" description="Disordered" evidence="1">
    <location>
        <begin position="161"/>
        <end position="197"/>
    </location>
</feature>
<organism evidence="3 4">
    <name type="scientific">Lentinula raphanica</name>
    <dbReference type="NCBI Taxonomy" id="153919"/>
    <lineage>
        <taxon>Eukaryota</taxon>
        <taxon>Fungi</taxon>
        <taxon>Dikarya</taxon>
        <taxon>Basidiomycota</taxon>
        <taxon>Agaricomycotina</taxon>
        <taxon>Agaricomycetes</taxon>
        <taxon>Agaricomycetidae</taxon>
        <taxon>Agaricales</taxon>
        <taxon>Marasmiineae</taxon>
        <taxon>Omphalotaceae</taxon>
        <taxon>Lentinula</taxon>
    </lineage>
</organism>
<comment type="caution">
    <text evidence="3">The sequence shown here is derived from an EMBL/GenBank/DDBJ whole genome shotgun (WGS) entry which is preliminary data.</text>
</comment>
<protein>
    <recommendedName>
        <fullName evidence="2">Ribonuclease H1 N-terminal domain-containing protein</fullName>
    </recommendedName>
</protein>
<dbReference type="Pfam" id="PF01693">
    <property type="entry name" value="Cauli_VI"/>
    <property type="match status" value="1"/>
</dbReference>
<gene>
    <name evidence="3" type="ORF">F5878DRAFT_665322</name>
</gene>
<evidence type="ECO:0000256" key="1">
    <source>
        <dbReference type="SAM" id="MobiDB-lite"/>
    </source>
</evidence>
<keyword evidence="4" id="KW-1185">Reference proteome</keyword>
<dbReference type="InterPro" id="IPR037056">
    <property type="entry name" value="RNase_H1_N_sf"/>
</dbReference>
<reference evidence="3" key="1">
    <citation type="submission" date="2022-08" db="EMBL/GenBank/DDBJ databases">
        <authorList>
            <consortium name="DOE Joint Genome Institute"/>
            <person name="Min B."/>
            <person name="Riley R."/>
            <person name="Sierra-Patev S."/>
            <person name="Naranjo-Ortiz M."/>
            <person name="Looney B."/>
            <person name="Konkel Z."/>
            <person name="Slot J.C."/>
            <person name="Sakamoto Y."/>
            <person name="Steenwyk J.L."/>
            <person name="Rokas A."/>
            <person name="Carro J."/>
            <person name="Camarero S."/>
            <person name="Ferreira P."/>
            <person name="Molpeceres G."/>
            <person name="Ruiz-Duenas F.J."/>
            <person name="Serrano A."/>
            <person name="Henrissat B."/>
            <person name="Drula E."/>
            <person name="Hughes K.W."/>
            <person name="Mata J.L."/>
            <person name="Ishikawa N.K."/>
            <person name="Vargas-Isla R."/>
            <person name="Ushijima S."/>
            <person name="Smith C.A."/>
            <person name="Ahrendt S."/>
            <person name="Andreopoulos W."/>
            <person name="He G."/>
            <person name="Labutti K."/>
            <person name="Lipzen A."/>
            <person name="Ng V."/>
            <person name="Sandor L."/>
            <person name="Barry K."/>
            <person name="Martinez A.T."/>
            <person name="Xiao Y."/>
            <person name="Gibbons J.G."/>
            <person name="Terashima K."/>
            <person name="Hibbett D.S."/>
            <person name="Grigoriev I.V."/>
        </authorList>
    </citation>
    <scope>NUCLEOTIDE SEQUENCE</scope>
    <source>
        <strain evidence="3">TFB9207</strain>
    </source>
</reference>
<sequence>MDSSIILISDDEDCTESSLTLTSITDFSDIRPPSPSDLGHIISAIMNPATPAEIPTCTPPVYETFAPTRKSGRNRHYYMVFIGDQPGCYRNWADAGARVTNYPGSIHQKYDTYEQALAGWRQHCRAYHKHPAGFVDGTLFLAPDAPTVPKTPPPITPPPAKINTTSFPTPAGFSPPSSPIRTPSRNRPSGFEPEVSTPQCRNKIWAIHSPKFNSVVSSSTQADRILATAMNQGEEVEVREVDGVAQAEDWFSTLTLD</sequence>
<name>A0AA38P0B8_9AGAR</name>
<dbReference type="AlphaFoldDB" id="A0AA38P0B8"/>
<dbReference type="InterPro" id="IPR009027">
    <property type="entry name" value="Ribosomal_bL9/RNase_H1_N"/>
</dbReference>
<accession>A0AA38P0B8</accession>
<dbReference type="EMBL" id="MU806630">
    <property type="protein sequence ID" value="KAJ3833811.1"/>
    <property type="molecule type" value="Genomic_DNA"/>
</dbReference>